<dbReference type="PANTHER" id="PTHR43520">
    <property type="entry name" value="ATP7, ISOFORM B"/>
    <property type="match status" value="1"/>
</dbReference>
<dbReference type="Gene3D" id="2.70.150.10">
    <property type="entry name" value="Calcium-transporting ATPase, cytoplasmic transduction domain A"/>
    <property type="match status" value="1"/>
</dbReference>
<keyword evidence="8 10" id="KW-1133">Transmembrane helix</keyword>
<protein>
    <recommendedName>
        <fullName evidence="12">HMA domain-containing protein</fullName>
    </recommendedName>
</protein>
<keyword evidence="5 10" id="KW-0547">Nucleotide-binding</keyword>
<dbReference type="EMBL" id="JAPEVB010000002">
    <property type="protein sequence ID" value="KAJ4393992.1"/>
    <property type="molecule type" value="Genomic_DNA"/>
</dbReference>
<feature type="compositionally biased region" description="Low complexity" evidence="11">
    <location>
        <begin position="1"/>
        <end position="18"/>
    </location>
</feature>
<comment type="caution">
    <text evidence="13">The sequence shown here is derived from an EMBL/GenBank/DDBJ whole genome shotgun (WGS) entry which is preliminary data.</text>
</comment>
<dbReference type="SFLD" id="SFLDF00027">
    <property type="entry name" value="p-type_atpase"/>
    <property type="match status" value="1"/>
</dbReference>
<feature type="domain" description="HMA" evidence="12">
    <location>
        <begin position="229"/>
        <end position="296"/>
    </location>
</feature>
<dbReference type="CDD" id="cd00371">
    <property type="entry name" value="HMA"/>
    <property type="match status" value="2"/>
</dbReference>
<keyword evidence="9 10" id="KW-0472">Membrane</keyword>
<dbReference type="InterPro" id="IPR018303">
    <property type="entry name" value="ATPase_P-typ_P_site"/>
</dbReference>
<feature type="transmembrane region" description="Helical" evidence="10">
    <location>
        <begin position="735"/>
        <end position="763"/>
    </location>
</feature>
<evidence type="ECO:0000313" key="14">
    <source>
        <dbReference type="Proteomes" id="UP001140453"/>
    </source>
</evidence>
<dbReference type="InterPro" id="IPR023299">
    <property type="entry name" value="ATPase_P-typ_cyto_dom_N"/>
</dbReference>
<dbReference type="Pfam" id="PF00122">
    <property type="entry name" value="E1-E2_ATPase"/>
    <property type="match status" value="1"/>
</dbReference>
<dbReference type="GO" id="GO:0016020">
    <property type="term" value="C:membrane"/>
    <property type="evidence" value="ECO:0007669"/>
    <property type="project" value="UniProtKB-SubCell"/>
</dbReference>
<gene>
    <name evidence="13" type="ORF">N0V93_003209</name>
</gene>
<evidence type="ECO:0000256" key="2">
    <source>
        <dbReference type="ARBA" id="ARBA00006024"/>
    </source>
</evidence>
<accession>A0A9W8YWP3</accession>
<dbReference type="PROSITE" id="PS01047">
    <property type="entry name" value="HMA_1"/>
    <property type="match status" value="1"/>
</dbReference>
<dbReference type="SFLD" id="SFLDG00002">
    <property type="entry name" value="C1.7:_P-type_atpase_like"/>
    <property type="match status" value="1"/>
</dbReference>
<feature type="transmembrane region" description="Helical" evidence="10">
    <location>
        <begin position="692"/>
        <end position="715"/>
    </location>
</feature>
<dbReference type="PROSITE" id="PS00154">
    <property type="entry name" value="ATPASE_E1_E2"/>
    <property type="match status" value="1"/>
</dbReference>
<sequence>MSASSSAPNPANNGGASAISRPARQGTQFVTTSYLVSNLHCPTCVSAIKHELNGSFEGQIRWVSPNIVTSVVTVEHHSDVPIKKMADVLTEAGYEVSGVSSSGIDNDDASSQINSAPHSIHHGSQGEARPTAFSALSTWFSGSAKNNQEEAARIHLLNCERCRTLQDNQSPTVVQRAGTPEAQTREGSSSSSPISHPDQDSAAAKTPNIMSSASVTSLTASSFAESRSWQATISIEGMTCASCVGNVKRALDKDAITNSSVNLLSNSATVEFHASDHNAMIAEIVESIEDSGYGASVVKVDVVEEKVDNLTRTVEVMLKGMYCQHCPGRVVKSLKGFRRHIDILTPPTPARPIIKFTYVPDAPDFTIREILAAVQASDQSLEASIYHPPSLEERSRIAQHKHQRALLFRAAGTFVVAIPTFIIGVVYMSLVPDSDGNKDYLMMPWVSGITRGQIAMFVLATPVYFLAADVFHRRAIKEIKNLWRIGSKVPFLQRFYRFGSMNTLMSLGTTIAYVSSVAQLIAAGVHHPERIDDKEFYFDSVVFLTLFLLIGRWIEAYSKAKTGDAVTALGKLRPTEAILVGRTEDGKEKDTEVQADLLDFGDIIRIRHGASPPADAVVVEGQTNFDESSLTGEARLINKSPEDAIYAGTINKDKPIKARITGAAGTSMLDQIVQVVREGQTKRAPIEQVADVLTTYFVPVVTLVAVLTWLIWMILGLSGSIPESYLDVTSGGWVAFALQFAIAVFVVACPCGLGLAAPTAIFVGGGLAAKHGILAKGGGEAFQKASAIDCVIFDKTGTLTEGGLPQITDHHLFAAGMKQDGHDLQVLVALKLVEEGSSHPIAKALVSFCKEKIKGNDNDIEDLVDLEELPGKGMHASYQVHSETYSIFVGNESLLHDADCEVPAEAHKMMDQWKSEAKSVALVAVGKSGAQTPHELAAIFAISDPIRPEAAAIVRTLQSQGTQVWMLSGDNATTARAVASLVNIPATNVISGVLPTGKADQVKRLQSSIKSGEGSHRGGDNYRRATVAMVGDGINDSPALTQADVGIAIGSGSDVAISSAEFVLVNSDLWSIVTLLDLSQAVFRRVKVNFAWALVYNVLAVPIAAGVLMPIVSNGSHVRLDPVWASLAMALSSISVVLSSLALRSRIPGLGFRVKGRKS</sequence>
<dbReference type="SFLD" id="SFLDS00003">
    <property type="entry name" value="Haloacid_Dehalogenase"/>
    <property type="match status" value="1"/>
</dbReference>
<dbReference type="AlphaFoldDB" id="A0A9W8YWP3"/>
<feature type="transmembrane region" description="Helical" evidence="10">
    <location>
        <begin position="450"/>
        <end position="471"/>
    </location>
</feature>
<dbReference type="InterPro" id="IPR008250">
    <property type="entry name" value="ATPase_P-typ_transduc_dom_A_sf"/>
</dbReference>
<dbReference type="FunFam" id="3.30.70.100:FF:000001">
    <property type="entry name" value="ATPase copper transporting beta"/>
    <property type="match status" value="1"/>
</dbReference>
<dbReference type="Gene3D" id="3.30.70.100">
    <property type="match status" value="2"/>
</dbReference>
<dbReference type="Pfam" id="PF00403">
    <property type="entry name" value="HMA"/>
    <property type="match status" value="1"/>
</dbReference>
<dbReference type="GO" id="GO:0043682">
    <property type="term" value="F:P-type divalent copper transporter activity"/>
    <property type="evidence" value="ECO:0007669"/>
    <property type="project" value="TreeGrafter"/>
</dbReference>
<dbReference type="GO" id="GO:0055070">
    <property type="term" value="P:copper ion homeostasis"/>
    <property type="evidence" value="ECO:0007669"/>
    <property type="project" value="TreeGrafter"/>
</dbReference>
<feature type="transmembrane region" description="Helical" evidence="10">
    <location>
        <begin position="406"/>
        <end position="430"/>
    </location>
</feature>
<dbReference type="InterPro" id="IPR001757">
    <property type="entry name" value="P_typ_ATPase"/>
</dbReference>
<evidence type="ECO:0000259" key="12">
    <source>
        <dbReference type="PROSITE" id="PS50846"/>
    </source>
</evidence>
<proteinExistence type="inferred from homology"/>
<keyword evidence="6 10" id="KW-0067">ATP-binding</keyword>
<dbReference type="Proteomes" id="UP001140453">
    <property type="component" value="Unassembled WGS sequence"/>
</dbReference>
<dbReference type="InterPro" id="IPR017969">
    <property type="entry name" value="Heavy-metal-associated_CS"/>
</dbReference>
<name>A0A9W8YWP3_9PEZI</name>
<dbReference type="CDD" id="cd02094">
    <property type="entry name" value="P-type_ATPase_Cu-like"/>
    <property type="match status" value="1"/>
</dbReference>
<keyword evidence="7" id="KW-1278">Translocase</keyword>
<feature type="transmembrane region" description="Helical" evidence="10">
    <location>
        <begin position="504"/>
        <end position="524"/>
    </location>
</feature>
<feature type="region of interest" description="Disordered" evidence="11">
    <location>
        <begin position="1"/>
        <end position="22"/>
    </location>
</feature>
<dbReference type="Gene3D" id="3.40.50.1000">
    <property type="entry name" value="HAD superfamily/HAD-like"/>
    <property type="match status" value="1"/>
</dbReference>
<reference evidence="13" key="1">
    <citation type="submission" date="2022-10" db="EMBL/GenBank/DDBJ databases">
        <title>Tapping the CABI collections for fungal endophytes: first genome assemblies for Collariella, Neodidymelliopsis, Ascochyta clinopodiicola, Didymella pomorum, Didymosphaeria variabile, Neocosmospora piperis and Neocucurbitaria cava.</title>
        <authorList>
            <person name="Hill R."/>
        </authorList>
    </citation>
    <scope>NUCLEOTIDE SEQUENCE</scope>
    <source>
        <strain evidence="13">IMI 355082</strain>
    </source>
</reference>
<evidence type="ECO:0000256" key="3">
    <source>
        <dbReference type="ARBA" id="ARBA00022692"/>
    </source>
</evidence>
<comment type="similarity">
    <text evidence="2 10">Belongs to the cation transport ATPase (P-type) (TC 3.A.3) family. Type IB subfamily.</text>
</comment>
<evidence type="ECO:0000313" key="13">
    <source>
        <dbReference type="EMBL" id="KAJ4393992.1"/>
    </source>
</evidence>
<dbReference type="PRINTS" id="PR00119">
    <property type="entry name" value="CATATPASE"/>
</dbReference>
<evidence type="ECO:0000256" key="9">
    <source>
        <dbReference type="ARBA" id="ARBA00023136"/>
    </source>
</evidence>
<comment type="subcellular location">
    <subcellularLocation>
        <location evidence="1">Membrane</location>
        <topology evidence="1">Multi-pass membrane protein</topology>
    </subcellularLocation>
</comment>
<dbReference type="Pfam" id="PF00702">
    <property type="entry name" value="Hydrolase"/>
    <property type="match status" value="1"/>
</dbReference>
<evidence type="ECO:0000256" key="10">
    <source>
        <dbReference type="RuleBase" id="RU362081"/>
    </source>
</evidence>
<dbReference type="InterPro" id="IPR059000">
    <property type="entry name" value="ATPase_P-type_domA"/>
</dbReference>
<dbReference type="NCBIfam" id="TIGR01494">
    <property type="entry name" value="ATPase_P-type"/>
    <property type="match status" value="1"/>
</dbReference>
<dbReference type="InterPro" id="IPR006121">
    <property type="entry name" value="HMA_dom"/>
</dbReference>
<keyword evidence="3 10" id="KW-0812">Transmembrane</keyword>
<evidence type="ECO:0000256" key="6">
    <source>
        <dbReference type="ARBA" id="ARBA00022840"/>
    </source>
</evidence>
<feature type="transmembrane region" description="Helical" evidence="10">
    <location>
        <begin position="1123"/>
        <end position="1143"/>
    </location>
</feature>
<dbReference type="SUPFAM" id="SSF56784">
    <property type="entry name" value="HAD-like"/>
    <property type="match status" value="1"/>
</dbReference>
<dbReference type="PROSITE" id="PS50846">
    <property type="entry name" value="HMA_2"/>
    <property type="match status" value="1"/>
</dbReference>
<evidence type="ECO:0000256" key="11">
    <source>
        <dbReference type="SAM" id="MobiDB-lite"/>
    </source>
</evidence>
<dbReference type="InterPro" id="IPR023298">
    <property type="entry name" value="ATPase_P-typ_TM_dom_sf"/>
</dbReference>
<dbReference type="OrthoDB" id="432719at2759"/>
<dbReference type="InterPro" id="IPR044492">
    <property type="entry name" value="P_typ_ATPase_HD_dom"/>
</dbReference>
<dbReference type="SUPFAM" id="SSF81660">
    <property type="entry name" value="Metal cation-transporting ATPase, ATP-binding domain N"/>
    <property type="match status" value="1"/>
</dbReference>
<dbReference type="SUPFAM" id="SSF81653">
    <property type="entry name" value="Calcium ATPase, transduction domain A"/>
    <property type="match status" value="1"/>
</dbReference>
<dbReference type="FunFam" id="2.70.150.10:FF:000068">
    <property type="entry name" value="Copper resistance-associated P-type ATPase"/>
    <property type="match status" value="1"/>
</dbReference>
<dbReference type="SUPFAM" id="SSF55008">
    <property type="entry name" value="HMA, heavy metal-associated domain"/>
    <property type="match status" value="2"/>
</dbReference>
<dbReference type="InterPro" id="IPR027256">
    <property type="entry name" value="P-typ_ATPase_IB"/>
</dbReference>
<dbReference type="InterPro" id="IPR036163">
    <property type="entry name" value="HMA_dom_sf"/>
</dbReference>
<evidence type="ECO:0000256" key="5">
    <source>
        <dbReference type="ARBA" id="ARBA00022741"/>
    </source>
</evidence>
<dbReference type="GO" id="GO:0016887">
    <property type="term" value="F:ATP hydrolysis activity"/>
    <property type="evidence" value="ECO:0007669"/>
    <property type="project" value="InterPro"/>
</dbReference>
<dbReference type="GO" id="GO:0005507">
    <property type="term" value="F:copper ion binding"/>
    <property type="evidence" value="ECO:0007669"/>
    <property type="project" value="TreeGrafter"/>
</dbReference>
<feature type="transmembrane region" description="Helical" evidence="10">
    <location>
        <begin position="1090"/>
        <end position="1111"/>
    </location>
</feature>
<organism evidence="13 14">
    <name type="scientific">Gnomoniopsis smithogilvyi</name>
    <dbReference type="NCBI Taxonomy" id="1191159"/>
    <lineage>
        <taxon>Eukaryota</taxon>
        <taxon>Fungi</taxon>
        <taxon>Dikarya</taxon>
        <taxon>Ascomycota</taxon>
        <taxon>Pezizomycotina</taxon>
        <taxon>Sordariomycetes</taxon>
        <taxon>Sordariomycetidae</taxon>
        <taxon>Diaporthales</taxon>
        <taxon>Gnomoniaceae</taxon>
        <taxon>Gnomoniopsis</taxon>
    </lineage>
</organism>
<dbReference type="InterPro" id="IPR036412">
    <property type="entry name" value="HAD-like_sf"/>
</dbReference>
<evidence type="ECO:0000256" key="8">
    <source>
        <dbReference type="ARBA" id="ARBA00022989"/>
    </source>
</evidence>
<dbReference type="SUPFAM" id="SSF81665">
    <property type="entry name" value="Calcium ATPase, transmembrane domain M"/>
    <property type="match status" value="1"/>
</dbReference>
<dbReference type="NCBIfam" id="TIGR01525">
    <property type="entry name" value="ATPase-IB_hvy"/>
    <property type="match status" value="1"/>
</dbReference>
<keyword evidence="4 10" id="KW-0479">Metal-binding</keyword>
<keyword evidence="14" id="KW-1185">Reference proteome</keyword>
<evidence type="ECO:0000256" key="1">
    <source>
        <dbReference type="ARBA" id="ARBA00004141"/>
    </source>
</evidence>
<feature type="transmembrane region" description="Helical" evidence="10">
    <location>
        <begin position="536"/>
        <end position="554"/>
    </location>
</feature>
<dbReference type="Gene3D" id="3.40.1110.10">
    <property type="entry name" value="Calcium-transporting ATPase, cytoplasmic domain N"/>
    <property type="match status" value="1"/>
</dbReference>
<dbReference type="PANTHER" id="PTHR43520:SF32">
    <property type="entry name" value="COPPER RESISTANCE P-TYPE ATPASE (EUROFUNG)"/>
    <property type="match status" value="1"/>
</dbReference>
<dbReference type="InterPro" id="IPR023214">
    <property type="entry name" value="HAD_sf"/>
</dbReference>
<feature type="region of interest" description="Disordered" evidence="11">
    <location>
        <begin position="169"/>
        <end position="206"/>
    </location>
</feature>
<dbReference type="GO" id="GO:0005524">
    <property type="term" value="F:ATP binding"/>
    <property type="evidence" value="ECO:0007669"/>
    <property type="project" value="UniProtKB-UniRule"/>
</dbReference>
<evidence type="ECO:0000256" key="4">
    <source>
        <dbReference type="ARBA" id="ARBA00022723"/>
    </source>
</evidence>
<evidence type="ECO:0000256" key="7">
    <source>
        <dbReference type="ARBA" id="ARBA00022967"/>
    </source>
</evidence>